<name>A0A383AVI8_9ZZZZ</name>
<dbReference type="EMBL" id="UINC01194871">
    <property type="protein sequence ID" value="SVE11168.1"/>
    <property type="molecule type" value="Genomic_DNA"/>
</dbReference>
<dbReference type="GO" id="GO:0016799">
    <property type="term" value="F:hydrolase activity, hydrolyzing N-glycosyl compounds"/>
    <property type="evidence" value="ECO:0007669"/>
    <property type="project" value="TreeGrafter"/>
</dbReference>
<dbReference type="InterPro" id="IPR031100">
    <property type="entry name" value="LOG_fam"/>
</dbReference>
<evidence type="ECO:0008006" key="2">
    <source>
        <dbReference type="Google" id="ProtNLM"/>
    </source>
</evidence>
<dbReference type="PANTHER" id="PTHR31223">
    <property type="entry name" value="LOG FAMILY PROTEIN YJL055W"/>
    <property type="match status" value="1"/>
</dbReference>
<protein>
    <recommendedName>
        <fullName evidence="2">Cytokinin riboside 5'-monophosphate phosphoribohydrolase</fullName>
    </recommendedName>
</protein>
<accession>A0A383AVI8</accession>
<dbReference type="AlphaFoldDB" id="A0A383AVI8"/>
<gene>
    <name evidence="1" type="ORF">METZ01_LOCUS464022</name>
</gene>
<dbReference type="GO" id="GO:0009691">
    <property type="term" value="P:cytokinin biosynthetic process"/>
    <property type="evidence" value="ECO:0007669"/>
    <property type="project" value="InterPro"/>
</dbReference>
<reference evidence="1" key="1">
    <citation type="submission" date="2018-05" db="EMBL/GenBank/DDBJ databases">
        <authorList>
            <person name="Lanie J.A."/>
            <person name="Ng W.-L."/>
            <person name="Kazmierczak K.M."/>
            <person name="Andrzejewski T.M."/>
            <person name="Davidsen T.M."/>
            <person name="Wayne K.J."/>
            <person name="Tettelin H."/>
            <person name="Glass J.I."/>
            <person name="Rusch D."/>
            <person name="Podicherti R."/>
            <person name="Tsui H.-C.T."/>
            <person name="Winkler M.E."/>
        </authorList>
    </citation>
    <scope>NUCLEOTIDE SEQUENCE</scope>
</reference>
<sequence>MKSICVFCSSSNSIDDVYVETAINLGHRIGELGLNLVYGGGSIGLMGAVARATHEKGGRVIGVIPKFFTEKGKNFEYAEADELIIVETMRIRKATMDERADAFISLPGGIGTLEEAIEIMSMKQLGLTDKPLVFVNTNNFYDDLMSNLRKMVSLKFAKSSTLDLFSVCPDPFSALELIFSYQSKKTDNKWL</sequence>
<dbReference type="PANTHER" id="PTHR31223:SF70">
    <property type="entry name" value="LOG FAMILY PROTEIN YJL055W"/>
    <property type="match status" value="1"/>
</dbReference>
<dbReference type="InterPro" id="IPR005269">
    <property type="entry name" value="LOG"/>
</dbReference>
<dbReference type="Pfam" id="PF03641">
    <property type="entry name" value="Lysine_decarbox"/>
    <property type="match status" value="1"/>
</dbReference>
<organism evidence="1">
    <name type="scientific">marine metagenome</name>
    <dbReference type="NCBI Taxonomy" id="408172"/>
    <lineage>
        <taxon>unclassified sequences</taxon>
        <taxon>metagenomes</taxon>
        <taxon>ecological metagenomes</taxon>
    </lineage>
</organism>
<proteinExistence type="predicted"/>
<dbReference type="Gene3D" id="3.40.50.450">
    <property type="match status" value="1"/>
</dbReference>
<evidence type="ECO:0000313" key="1">
    <source>
        <dbReference type="EMBL" id="SVE11168.1"/>
    </source>
</evidence>
<dbReference type="NCBIfam" id="TIGR00730">
    <property type="entry name" value="Rossman fold protein, TIGR00730 family"/>
    <property type="match status" value="1"/>
</dbReference>
<dbReference type="SUPFAM" id="SSF102405">
    <property type="entry name" value="MCP/YpsA-like"/>
    <property type="match status" value="1"/>
</dbReference>
<dbReference type="GO" id="GO:0005829">
    <property type="term" value="C:cytosol"/>
    <property type="evidence" value="ECO:0007669"/>
    <property type="project" value="TreeGrafter"/>
</dbReference>